<gene>
    <name evidence="3" type="ORF">SNAT2548_LOCUS1752</name>
</gene>
<evidence type="ECO:0000313" key="3">
    <source>
        <dbReference type="EMBL" id="CAE6956363.1"/>
    </source>
</evidence>
<dbReference type="InterPro" id="IPR015655">
    <property type="entry name" value="PP2C"/>
</dbReference>
<dbReference type="PROSITE" id="PS51746">
    <property type="entry name" value="PPM_2"/>
    <property type="match status" value="1"/>
</dbReference>
<dbReference type="Gene3D" id="3.60.40.10">
    <property type="entry name" value="PPM-type phosphatase domain"/>
    <property type="match status" value="1"/>
</dbReference>
<dbReference type="PANTHER" id="PTHR47992">
    <property type="entry name" value="PROTEIN PHOSPHATASE"/>
    <property type="match status" value="1"/>
</dbReference>
<sequence>MMESDKKKRQLEIDELRKKERENEMRRKIQRREMERASQLPLHVHHLPRVHKCPMAASEDMVLHGSPRRHQRRCLLHGVDCNHMPFRTCEACDFDACDSCVHLYSLPTKDRQQKEQQFRDRARAAKDNERRRREEANLARVRDIMQMQHIPEKFRQPPAVNRNRQKLLKYVVWTSDGYDPDGFHGYMGPPPIEFDSSFDSVEDANSRVCFRFYVQNAYGVSVEEMLEEDIQQRKRDGLLHLEVCPADSTRFKVAAVPSAAFKHLQLGETATCVFHAVFDGHGGPYCAEHVSTHLAKNILARLRDRATNVSDEVAVKTAIAAGFKQTEHNFLQHAKKTDDSSGSTACTMTVFGPDEQMRLRLFMANCGDSRAVLCTGGGTAIRLTEDHKPNLPAEKKRIEAADGGVVEVAGVWRAVLPQKKRILSKIAGLAVSRSFGDKDFKGPDIVSAEPEITVHEVDWDEDEFAILATDGIWDVMTDKESVALVRQKLQEGAGEEKAAEALVKRARQKESHDDCTALVVRFGWNSSSASNTQNSAPATSPTAKAQVGQGAEEAAEEEEEEPMEDDEDEEEALAAMAAMAAQPGAVQGPGAEEE</sequence>
<feature type="non-terminal residue" evidence="3">
    <location>
        <position position="1"/>
    </location>
</feature>
<keyword evidence="4" id="KW-1185">Reference proteome</keyword>
<feature type="region of interest" description="Disordered" evidence="1">
    <location>
        <begin position="111"/>
        <end position="133"/>
    </location>
</feature>
<dbReference type="GO" id="GO:0004722">
    <property type="term" value="F:protein serine/threonine phosphatase activity"/>
    <property type="evidence" value="ECO:0007669"/>
    <property type="project" value="InterPro"/>
</dbReference>
<dbReference type="Proteomes" id="UP000604046">
    <property type="component" value="Unassembled WGS sequence"/>
</dbReference>
<dbReference type="InterPro" id="IPR001932">
    <property type="entry name" value="PPM-type_phosphatase-like_dom"/>
</dbReference>
<evidence type="ECO:0000256" key="1">
    <source>
        <dbReference type="SAM" id="MobiDB-lite"/>
    </source>
</evidence>
<dbReference type="SMART" id="SM00332">
    <property type="entry name" value="PP2Cc"/>
    <property type="match status" value="1"/>
</dbReference>
<comment type="caution">
    <text evidence="3">The sequence shown here is derived from an EMBL/GenBank/DDBJ whole genome shotgun (WGS) entry which is preliminary data.</text>
</comment>
<organism evidence="3 4">
    <name type="scientific">Symbiodinium natans</name>
    <dbReference type="NCBI Taxonomy" id="878477"/>
    <lineage>
        <taxon>Eukaryota</taxon>
        <taxon>Sar</taxon>
        <taxon>Alveolata</taxon>
        <taxon>Dinophyceae</taxon>
        <taxon>Suessiales</taxon>
        <taxon>Symbiodiniaceae</taxon>
        <taxon>Symbiodinium</taxon>
    </lineage>
</organism>
<dbReference type="SUPFAM" id="SSF81606">
    <property type="entry name" value="PP2C-like"/>
    <property type="match status" value="1"/>
</dbReference>
<feature type="region of interest" description="Disordered" evidence="1">
    <location>
        <begin position="527"/>
        <end position="594"/>
    </location>
</feature>
<evidence type="ECO:0000313" key="4">
    <source>
        <dbReference type="Proteomes" id="UP000604046"/>
    </source>
</evidence>
<feature type="domain" description="PPM-type phosphatase" evidence="2">
    <location>
        <begin position="258"/>
        <end position="522"/>
    </location>
</feature>
<feature type="compositionally biased region" description="Acidic residues" evidence="1">
    <location>
        <begin position="553"/>
        <end position="572"/>
    </location>
</feature>
<dbReference type="OrthoDB" id="10264738at2759"/>
<dbReference type="EMBL" id="CAJNDS010000102">
    <property type="protein sequence ID" value="CAE6956363.1"/>
    <property type="molecule type" value="Genomic_DNA"/>
</dbReference>
<dbReference type="InterPro" id="IPR036457">
    <property type="entry name" value="PPM-type-like_dom_sf"/>
</dbReference>
<accession>A0A812HP24</accession>
<dbReference type="SMART" id="SM00331">
    <property type="entry name" value="PP2C_SIG"/>
    <property type="match status" value="1"/>
</dbReference>
<protein>
    <recommendedName>
        <fullName evidence="2">PPM-type phosphatase domain-containing protein</fullName>
    </recommendedName>
</protein>
<reference evidence="3" key="1">
    <citation type="submission" date="2021-02" db="EMBL/GenBank/DDBJ databases">
        <authorList>
            <person name="Dougan E. K."/>
            <person name="Rhodes N."/>
            <person name="Thang M."/>
            <person name="Chan C."/>
        </authorList>
    </citation>
    <scope>NUCLEOTIDE SEQUENCE</scope>
</reference>
<name>A0A812HP24_9DINO</name>
<proteinExistence type="predicted"/>
<dbReference type="Pfam" id="PF00481">
    <property type="entry name" value="PP2C"/>
    <property type="match status" value="1"/>
</dbReference>
<feature type="region of interest" description="Disordered" evidence="1">
    <location>
        <begin position="1"/>
        <end position="27"/>
    </location>
</feature>
<evidence type="ECO:0000259" key="2">
    <source>
        <dbReference type="PROSITE" id="PS51746"/>
    </source>
</evidence>
<dbReference type="CDD" id="cd00143">
    <property type="entry name" value="PP2Cc"/>
    <property type="match status" value="1"/>
</dbReference>
<feature type="compositionally biased region" description="Low complexity" evidence="1">
    <location>
        <begin position="573"/>
        <end position="594"/>
    </location>
</feature>
<dbReference type="AlphaFoldDB" id="A0A812HP24"/>
<feature type="compositionally biased region" description="Low complexity" evidence="1">
    <location>
        <begin position="527"/>
        <end position="552"/>
    </location>
</feature>